<sequence length="649" mass="71991">MTAIKSPKKLIEVALPLDDINAAAAREKSIRHGHPSTLHLWWARRPLAAARAVLFAQMVNDPGYQRELGHGVNKIEAEKKREELFQILRDLVLWENTNNETVLQRARACILESWKETCHLNRNHPEAATLFNPEKLPAFHDPFAGGGAIPLEAQRLGLESHASDLNPVAVMINKAMIEIPPKFAGSEPVGPVPAKDKQTRTKEIWKGAMGLAEDVRRYGLWMRERAFEKIGQLYPKVRITEEMVKGAPGKNEARPDLAHLVDEELTVIAWLWARTVKSPNPAFSHVDVPLVSSFVLSSKKGKEAFVQPVVEGDTYRFEVKTGTPPEGTKAGTTAGKRGGFICLFSGVPVDYKHIRNEGSENRMGQKLMAIVAEGKGGRIYLSPTEEMEAIACSAHPMWKPEAPLHGKCRVNVSNYGLDVYGDLFTPRQLVALTTFSDLVQETREKAIADAKAAGWKDDGTGLDAGGSGATAYGDTLAVYLAFGINRGSDAWSSIVSWRSQVDATRNTFARQAIPMVWDYAEANPFSNSCGNWIGNSSDWVWKSLLYLPSQGEGFTYQADAASQNISKNRIVSTDPPYYDNIGYADLSDFFYVWMRRSLKPFFPSLFATLSVPKAEELVATPYRHGSKEKAEKFFMEPKIPLIFIPTKAL</sequence>
<name>A0A562R2X9_9BACT</name>
<keyword evidence="2" id="KW-0808">Transferase</keyword>
<reference evidence="2 3" key="1">
    <citation type="submission" date="2019-07" db="EMBL/GenBank/DDBJ databases">
        <title>Genome sequencing of 100 strains of the haloalkaliphilic chemolithoautotrophic sulfur-oxidizing bacterium Thioalkalivibrio.</title>
        <authorList>
            <person name="Muyzer G."/>
        </authorList>
    </citation>
    <scope>NUCLEOTIDE SEQUENCE [LARGE SCALE GENOMIC DNA]</scope>
    <source>
        <strain evidence="2 3">ASO4-4</strain>
    </source>
</reference>
<keyword evidence="3" id="KW-1185">Reference proteome</keyword>
<evidence type="ECO:0000259" key="1">
    <source>
        <dbReference type="Pfam" id="PF06634"/>
    </source>
</evidence>
<dbReference type="InterPro" id="IPR009537">
    <property type="entry name" value="DUF1156"/>
</dbReference>
<feature type="domain" description="DUF1156" evidence="1">
    <location>
        <begin position="14"/>
        <end position="87"/>
    </location>
</feature>
<protein>
    <submittedName>
        <fullName evidence="2">Putative DNA methylase</fullName>
    </submittedName>
</protein>
<dbReference type="RefSeq" id="WP_144686720.1">
    <property type="nucleotide sequence ID" value="NZ_VLLC01000048.1"/>
</dbReference>
<proteinExistence type="predicted"/>
<dbReference type="OrthoDB" id="3197274at2"/>
<dbReference type="AlphaFoldDB" id="A0A562R2X9"/>
<evidence type="ECO:0000313" key="2">
    <source>
        <dbReference type="EMBL" id="TWI63411.1"/>
    </source>
</evidence>
<organism evidence="2 3">
    <name type="scientific">Desulfobotulus alkaliphilus</name>
    <dbReference type="NCBI Taxonomy" id="622671"/>
    <lineage>
        <taxon>Bacteria</taxon>
        <taxon>Pseudomonadati</taxon>
        <taxon>Thermodesulfobacteriota</taxon>
        <taxon>Desulfobacteria</taxon>
        <taxon>Desulfobacterales</taxon>
        <taxon>Desulfobacteraceae</taxon>
        <taxon>Desulfobotulus</taxon>
    </lineage>
</organism>
<comment type="caution">
    <text evidence="2">The sequence shown here is derived from an EMBL/GenBank/DDBJ whole genome shotgun (WGS) entry which is preliminary data.</text>
</comment>
<dbReference type="Proteomes" id="UP000318307">
    <property type="component" value="Unassembled WGS sequence"/>
</dbReference>
<dbReference type="GO" id="GO:0008168">
    <property type="term" value="F:methyltransferase activity"/>
    <property type="evidence" value="ECO:0007669"/>
    <property type="project" value="UniProtKB-KW"/>
</dbReference>
<accession>A0A562R2X9</accession>
<gene>
    <name evidence="2" type="ORF">LZ24_03247</name>
</gene>
<keyword evidence="2" id="KW-0489">Methyltransferase</keyword>
<evidence type="ECO:0000313" key="3">
    <source>
        <dbReference type="Proteomes" id="UP000318307"/>
    </source>
</evidence>
<dbReference type="GO" id="GO:0032259">
    <property type="term" value="P:methylation"/>
    <property type="evidence" value="ECO:0007669"/>
    <property type="project" value="UniProtKB-KW"/>
</dbReference>
<dbReference type="Pfam" id="PF06634">
    <property type="entry name" value="DUF1156"/>
    <property type="match status" value="1"/>
</dbReference>
<dbReference type="EMBL" id="VLLC01000048">
    <property type="protein sequence ID" value="TWI63411.1"/>
    <property type="molecule type" value="Genomic_DNA"/>
</dbReference>